<protein>
    <submittedName>
        <fullName evidence="1">Uncharacterized protein</fullName>
    </submittedName>
</protein>
<comment type="caution">
    <text evidence="1">The sequence shown here is derived from an EMBL/GenBank/DDBJ whole genome shotgun (WGS) entry which is preliminary data.</text>
</comment>
<evidence type="ECO:0000313" key="1">
    <source>
        <dbReference type="EMBL" id="MPL70201.1"/>
    </source>
</evidence>
<dbReference type="AlphaFoldDB" id="A0A644TWX3"/>
<accession>A0A644TWX3</accession>
<dbReference type="EMBL" id="VSSQ01000051">
    <property type="protein sequence ID" value="MPL70201.1"/>
    <property type="molecule type" value="Genomic_DNA"/>
</dbReference>
<name>A0A644TWX3_9ZZZZ</name>
<proteinExistence type="predicted"/>
<reference evidence="1" key="1">
    <citation type="submission" date="2019-08" db="EMBL/GenBank/DDBJ databases">
        <authorList>
            <person name="Kucharzyk K."/>
            <person name="Murdoch R.W."/>
            <person name="Higgins S."/>
            <person name="Loffler F."/>
        </authorList>
    </citation>
    <scope>NUCLEOTIDE SEQUENCE</scope>
</reference>
<dbReference type="PROSITE" id="PS51257">
    <property type="entry name" value="PROKAR_LIPOPROTEIN"/>
    <property type="match status" value="1"/>
</dbReference>
<organism evidence="1">
    <name type="scientific">bioreactor metagenome</name>
    <dbReference type="NCBI Taxonomy" id="1076179"/>
    <lineage>
        <taxon>unclassified sequences</taxon>
        <taxon>metagenomes</taxon>
        <taxon>ecological metagenomes</taxon>
    </lineage>
</organism>
<sequence>MKSGILKFKILSITILIIASLSILLFSSCEEVDRHYRSKILMLKVDYLTNNFEGGKELLFHQPSETFTIRTEYSPPGDFGNIKLVYEELNKVIFDGDIIWMGLGQIIYPQNILLASEFEHVLTNDYITPREGFENVFNPQNTNYDYSQIWSSVQGLVTVRDYLRSNPNATVKLFLYTPSVGVGNPEDWDWIIFLKN</sequence>
<gene>
    <name evidence="1" type="ORF">SDC9_15954</name>
</gene>